<feature type="transmembrane region" description="Helical" evidence="6">
    <location>
        <begin position="239"/>
        <end position="259"/>
    </location>
</feature>
<evidence type="ECO:0000256" key="2">
    <source>
        <dbReference type="ARBA" id="ARBA00022692"/>
    </source>
</evidence>
<feature type="transmembrane region" description="Helical" evidence="6">
    <location>
        <begin position="442"/>
        <end position="463"/>
    </location>
</feature>
<protein>
    <recommendedName>
        <fullName evidence="7">EF-hand domain-containing protein</fullName>
    </recommendedName>
</protein>
<accession>A0A803LWZ9</accession>
<feature type="transmembrane region" description="Helical" evidence="6">
    <location>
        <begin position="475"/>
        <end position="500"/>
    </location>
</feature>
<dbReference type="PROSITE" id="PS50222">
    <property type="entry name" value="EF_HAND_2"/>
    <property type="match status" value="1"/>
</dbReference>
<dbReference type="CDD" id="cd00051">
    <property type="entry name" value="EFh"/>
    <property type="match status" value="1"/>
</dbReference>
<keyword evidence="3" id="KW-0106">Calcium</keyword>
<evidence type="ECO:0000256" key="1">
    <source>
        <dbReference type="ARBA" id="ARBA00004141"/>
    </source>
</evidence>
<feature type="transmembrane region" description="Helical" evidence="6">
    <location>
        <begin position="212"/>
        <end position="233"/>
    </location>
</feature>
<dbReference type="SMART" id="SM00054">
    <property type="entry name" value="EFh"/>
    <property type="match status" value="2"/>
</dbReference>
<keyword evidence="4 6" id="KW-1133">Transmembrane helix</keyword>
<dbReference type="InterPro" id="IPR002048">
    <property type="entry name" value="EF_hand_dom"/>
</dbReference>
<dbReference type="CDD" id="cd17354">
    <property type="entry name" value="MFS_Mch1p_like"/>
    <property type="match status" value="1"/>
</dbReference>
<dbReference type="Pfam" id="PF13202">
    <property type="entry name" value="EF-hand_5"/>
    <property type="match status" value="1"/>
</dbReference>
<dbReference type="Pfam" id="PF23262">
    <property type="entry name" value="NFD4_C"/>
    <property type="match status" value="1"/>
</dbReference>
<reference evidence="8" key="1">
    <citation type="journal article" date="2017" name="Nature">
        <title>The genome of Chenopodium quinoa.</title>
        <authorList>
            <person name="Jarvis D.E."/>
            <person name="Ho Y.S."/>
            <person name="Lightfoot D.J."/>
            <person name="Schmoeckel S.M."/>
            <person name="Li B."/>
            <person name="Borm T.J.A."/>
            <person name="Ohyanagi H."/>
            <person name="Mineta K."/>
            <person name="Michell C.T."/>
            <person name="Saber N."/>
            <person name="Kharbatia N.M."/>
            <person name="Rupper R.R."/>
            <person name="Sharp A.R."/>
            <person name="Dally N."/>
            <person name="Boughton B.A."/>
            <person name="Woo Y.H."/>
            <person name="Gao G."/>
            <person name="Schijlen E.G.W.M."/>
            <person name="Guo X."/>
            <person name="Momin A.A."/>
            <person name="Negrao S."/>
            <person name="Al-Babili S."/>
            <person name="Gehring C."/>
            <person name="Roessner U."/>
            <person name="Jung C."/>
            <person name="Murphy K."/>
            <person name="Arold S.T."/>
            <person name="Gojobori T."/>
            <person name="van der Linden C.G."/>
            <person name="van Loo E.N."/>
            <person name="Jellen E.N."/>
            <person name="Maughan P.J."/>
            <person name="Tester M."/>
        </authorList>
    </citation>
    <scope>NUCLEOTIDE SEQUENCE [LARGE SCALE GENOMIC DNA]</scope>
    <source>
        <strain evidence="8">cv. PI 614886</strain>
    </source>
</reference>
<sequence length="929" mass="103193">MVMNLKVGKRPPWVGLGAAVWVQIASGNPYTFPLYSHSLKSVLGFNQRQLTMLGVANDIGENVGLLPGIICNKFPPWIILSIGASCCFFGYGVLWLALSRTVLFLPNWLLWLALVVGTNSSAWLSTAVLVTNMRNFPVSRGTVAGILKGYSGLSAAVYTEIYSVILHSSSPNLLLFLALGVPILCFLVMYLVRPCSPSSRDNSAENGHFVFIQVASILLGIYLLTTTILGDFLSLSRPISYIILTVMILFLMAPLMIPLKMTLSPSNPRATGINDALDTDSLNSFIEDGKTEPLLTPTSSEANLKNLYENEDLSDIDLLLAEGEGAIKKKRRPKRGEDFTFREAIVKADFWLLFLVYFVGVGSGVTVLNNLAQIGIAYGMPDATILLTLFSFFNFAGRLGGGSVSEYFVRTRTLPRTIWLTCTQVVMIIVYLLFAWGVKGTLYAATGMLGLCYGVQFSIMIPTASELFGLKNFGVIYNFMSIGNPLGALLFSGLLAGYIYDHEVSKQYGVNMLSANSHTCFGPNCFRITFLVLACVCGIGSILSVVLTIRLKPVYQMLYGEGSSRHPTSSRLLRLFSSGLFVVGSGLGLCYWAGSSSNGGMAFADEGGVVDEEYSEVQEAAPQKKPMFLFKDEYRKRVFFNYEKRIRLRSLPEKVFEYFASARSASGEYLMTPGDLMRAVVPVFPPSESNYVRGGYLKSEKSPGELQCAPSEFFMLFDTNNDGFISFPEYIFLVTLLSIPESSFSVAFKMFDLDHNGEIDKQEFKKVMDLMRTYNRQGRQHSDGRRFGLKVSSIPVENGGLIEYFFGKDGNQALHHDRFVQFLRDLHLEIVRLEFAHYDHKSRGTISARDFALSMVASADLNHTTKFLDRVDELSNDPHLNNVRFTFEEFKAFAELRKRLRPLSLAIFSHGKANDGLLTKDDFQRAASH</sequence>
<dbReference type="PANTHER" id="PTHR21576">
    <property type="entry name" value="UNCHARACTERIZED NODULIN-LIKE PROTEIN"/>
    <property type="match status" value="1"/>
</dbReference>
<dbReference type="Gene3D" id="1.10.238.10">
    <property type="entry name" value="EF-hand"/>
    <property type="match status" value="1"/>
</dbReference>
<dbReference type="InterPro" id="IPR010658">
    <property type="entry name" value="Nodulin-like"/>
</dbReference>
<keyword evidence="9" id="KW-1185">Reference proteome</keyword>
<dbReference type="GO" id="GO:0016020">
    <property type="term" value="C:membrane"/>
    <property type="evidence" value="ECO:0007669"/>
    <property type="project" value="UniProtKB-SubCell"/>
</dbReference>
<dbReference type="PANTHER" id="PTHR21576:SF154">
    <property type="entry name" value="OS04G0502800 PROTEIN"/>
    <property type="match status" value="1"/>
</dbReference>
<keyword evidence="2 6" id="KW-0812">Transmembrane</keyword>
<reference evidence="8" key="2">
    <citation type="submission" date="2021-03" db="UniProtKB">
        <authorList>
            <consortium name="EnsemblPlants"/>
        </authorList>
    </citation>
    <scope>IDENTIFICATION</scope>
</reference>
<dbReference type="Gene3D" id="1.20.1250.20">
    <property type="entry name" value="MFS general substrate transporter like domains"/>
    <property type="match status" value="1"/>
</dbReference>
<feature type="transmembrane region" description="Helical" evidence="6">
    <location>
        <begin position="108"/>
        <end position="130"/>
    </location>
</feature>
<dbReference type="InterPro" id="IPR036259">
    <property type="entry name" value="MFS_trans_sf"/>
</dbReference>
<comment type="subcellular location">
    <subcellularLocation>
        <location evidence="1">Membrane</location>
        <topology evidence="1">Multi-pass membrane protein</topology>
    </subcellularLocation>
</comment>
<dbReference type="PROSITE" id="PS00018">
    <property type="entry name" value="EF_HAND_1"/>
    <property type="match status" value="1"/>
</dbReference>
<dbReference type="Proteomes" id="UP000596660">
    <property type="component" value="Unplaced"/>
</dbReference>
<evidence type="ECO:0000313" key="8">
    <source>
        <dbReference type="EnsemblPlants" id="AUR62020000-RA:cds"/>
    </source>
</evidence>
<evidence type="ECO:0000313" key="9">
    <source>
        <dbReference type="Proteomes" id="UP000596660"/>
    </source>
</evidence>
<feature type="transmembrane region" description="Helical" evidence="6">
    <location>
        <begin position="173"/>
        <end position="192"/>
    </location>
</feature>
<proteinExistence type="predicted"/>
<dbReference type="InterPro" id="IPR056555">
    <property type="entry name" value="NFD4_C"/>
</dbReference>
<organism evidence="8 9">
    <name type="scientific">Chenopodium quinoa</name>
    <name type="common">Quinoa</name>
    <dbReference type="NCBI Taxonomy" id="63459"/>
    <lineage>
        <taxon>Eukaryota</taxon>
        <taxon>Viridiplantae</taxon>
        <taxon>Streptophyta</taxon>
        <taxon>Embryophyta</taxon>
        <taxon>Tracheophyta</taxon>
        <taxon>Spermatophyta</taxon>
        <taxon>Magnoliopsida</taxon>
        <taxon>eudicotyledons</taxon>
        <taxon>Gunneridae</taxon>
        <taxon>Pentapetalae</taxon>
        <taxon>Caryophyllales</taxon>
        <taxon>Chenopodiaceae</taxon>
        <taxon>Chenopodioideae</taxon>
        <taxon>Atripliceae</taxon>
        <taxon>Chenopodium</taxon>
    </lineage>
</organism>
<dbReference type="EnsemblPlants" id="AUR62020000-RA">
    <property type="protein sequence ID" value="AUR62020000-RA:cds"/>
    <property type="gene ID" value="AUR62020000"/>
</dbReference>
<feature type="transmembrane region" description="Helical" evidence="6">
    <location>
        <begin position="572"/>
        <end position="594"/>
    </location>
</feature>
<dbReference type="InterPro" id="IPR011992">
    <property type="entry name" value="EF-hand-dom_pair"/>
</dbReference>
<dbReference type="SUPFAM" id="SSF47473">
    <property type="entry name" value="EF-hand"/>
    <property type="match status" value="2"/>
</dbReference>
<feature type="transmembrane region" description="Helical" evidence="6">
    <location>
        <begin position="350"/>
        <end position="368"/>
    </location>
</feature>
<dbReference type="AlphaFoldDB" id="A0A803LWZ9"/>
<feature type="transmembrane region" description="Helical" evidence="6">
    <location>
        <begin position="74"/>
        <end position="96"/>
    </location>
</feature>
<dbReference type="Pfam" id="PF00036">
    <property type="entry name" value="EF-hand_1"/>
    <property type="match status" value="1"/>
</dbReference>
<dbReference type="SUPFAM" id="SSF103473">
    <property type="entry name" value="MFS general substrate transporter"/>
    <property type="match status" value="2"/>
</dbReference>
<dbReference type="GO" id="GO:0005509">
    <property type="term" value="F:calcium ion binding"/>
    <property type="evidence" value="ECO:0007669"/>
    <property type="project" value="InterPro"/>
</dbReference>
<feature type="transmembrane region" description="Helical" evidence="6">
    <location>
        <begin position="374"/>
        <end position="396"/>
    </location>
</feature>
<feature type="transmembrane region" description="Helical" evidence="6">
    <location>
        <begin position="528"/>
        <end position="551"/>
    </location>
</feature>
<dbReference type="InterPro" id="IPR018247">
    <property type="entry name" value="EF_Hand_1_Ca_BS"/>
</dbReference>
<keyword evidence="5 6" id="KW-0472">Membrane</keyword>
<feature type="transmembrane region" description="Helical" evidence="6">
    <location>
        <begin position="417"/>
        <end position="436"/>
    </location>
</feature>
<feature type="domain" description="EF-hand" evidence="7">
    <location>
        <begin position="739"/>
        <end position="774"/>
    </location>
</feature>
<evidence type="ECO:0000259" key="7">
    <source>
        <dbReference type="PROSITE" id="PS50222"/>
    </source>
</evidence>
<name>A0A803LWZ9_CHEQI</name>
<evidence type="ECO:0000256" key="4">
    <source>
        <dbReference type="ARBA" id="ARBA00022989"/>
    </source>
</evidence>
<evidence type="ECO:0000256" key="6">
    <source>
        <dbReference type="SAM" id="Phobius"/>
    </source>
</evidence>
<evidence type="ECO:0000256" key="5">
    <source>
        <dbReference type="ARBA" id="ARBA00023136"/>
    </source>
</evidence>
<dbReference type="Pfam" id="PF06813">
    <property type="entry name" value="Nodulin-like"/>
    <property type="match status" value="1"/>
</dbReference>
<evidence type="ECO:0000256" key="3">
    <source>
        <dbReference type="ARBA" id="ARBA00022837"/>
    </source>
</evidence>
<dbReference type="Gramene" id="AUR62020000-RA">
    <property type="protein sequence ID" value="AUR62020000-RA:cds"/>
    <property type="gene ID" value="AUR62020000"/>
</dbReference>